<protein>
    <submittedName>
        <fullName evidence="1">Lycopene cyclase</fullName>
    </submittedName>
</protein>
<name>A0A0U3B4C7_STRGL</name>
<proteinExistence type="predicted"/>
<dbReference type="KEGG" id="sgb:WQO_03650"/>
<dbReference type="RefSeq" id="WP_010056171.1">
    <property type="nucleotide sequence ID" value="NZ_CP013738.1"/>
</dbReference>
<dbReference type="SUPFAM" id="SSF51905">
    <property type="entry name" value="FAD/NAD(P)-binding domain"/>
    <property type="match status" value="1"/>
</dbReference>
<dbReference type="GeneID" id="27781392"/>
<dbReference type="Pfam" id="PF05834">
    <property type="entry name" value="Lycopene_cycl"/>
    <property type="match status" value="1"/>
</dbReference>
<reference evidence="1 2" key="1">
    <citation type="journal article" date="2012" name="J. Bacteriol.">
        <title>Draft genome sequence of Streptomyces globisporus C-1027, which produces an antitumor antibiotic consisting of a nine-membered enediyne with a chromoprotein.</title>
        <authorList>
            <person name="Wang L."/>
            <person name="Wang S."/>
            <person name="He Q."/>
            <person name="Yu T."/>
            <person name="Li Q."/>
            <person name="Hong B."/>
        </authorList>
    </citation>
    <scope>NUCLEOTIDE SEQUENCE [LARGE SCALE GENOMIC DNA]</scope>
    <source>
        <strain evidence="1 2">C-1027</strain>
    </source>
</reference>
<evidence type="ECO:0000313" key="1">
    <source>
        <dbReference type="EMBL" id="ALU92519.1"/>
    </source>
</evidence>
<organism evidence="1 2">
    <name type="scientific">Streptomyces globisporus C-1027</name>
    <dbReference type="NCBI Taxonomy" id="1172567"/>
    <lineage>
        <taxon>Bacteria</taxon>
        <taxon>Bacillati</taxon>
        <taxon>Actinomycetota</taxon>
        <taxon>Actinomycetes</taxon>
        <taxon>Kitasatosporales</taxon>
        <taxon>Streptomycetaceae</taxon>
        <taxon>Streptomyces</taxon>
    </lineage>
</organism>
<dbReference type="EMBL" id="CP013738">
    <property type="protein sequence ID" value="ALU92519.1"/>
    <property type="molecule type" value="Genomic_DNA"/>
</dbReference>
<dbReference type="Proteomes" id="UP000064183">
    <property type="component" value="Chromosome"/>
</dbReference>
<dbReference type="Gene3D" id="3.50.50.60">
    <property type="entry name" value="FAD/NAD(P)-binding domain"/>
    <property type="match status" value="1"/>
</dbReference>
<evidence type="ECO:0000313" key="2">
    <source>
        <dbReference type="Proteomes" id="UP000064183"/>
    </source>
</evidence>
<dbReference type="AlphaFoldDB" id="A0A0U3B4C7"/>
<sequence length="410" mass="45484">MTDADIVIVGAGAAGLSLAYRFTSPPARLGEASAIRCGRPAPRVLLIDAPPGPLRPPERTWCFWERGRGDFDDVVVRSWERLSVRGPDGREWESRPHPWRYKMIRSCGFEEFVDRRLAGSSLVERLTATVDRVADLPDSAQITATTPDGKQVQLHARWVYDSRPQRELPPGRTTMLQHFRGWFVRTDAPLASATAPLAEDTACLMDFRTPQPARGLSFGYLLPLGPDRALVEYTEFSAAPLSRASYDAALEHYTTQILGLGSFEVWDTEQGVIPMTDARFPRQTGRHTFRIGTSGGATRPATGYTFASVQRQSLAIATAYRRGALPAPPQAHSRRSLALDAVMLRALDSGRVAGADFFTRLFEHVPMERMLRFLDGRTSVREDLTIGFATPVLPMLRTVAEMPFLRRGAS</sequence>
<gene>
    <name evidence="1" type="ORF">WQO_03650</name>
</gene>
<accession>A0A0U3B4C7</accession>
<dbReference type="STRING" id="1172567.WQO_03650"/>
<dbReference type="InterPro" id="IPR036188">
    <property type="entry name" value="FAD/NAD-bd_sf"/>
</dbReference>